<dbReference type="STRING" id="1817814.A2V81_02570"/>
<dbReference type="PANTHER" id="PTHR30313">
    <property type="entry name" value="DNA PRIMASE"/>
    <property type="match status" value="1"/>
</dbReference>
<evidence type="ECO:0000313" key="2">
    <source>
        <dbReference type="EMBL" id="OGC82384.1"/>
    </source>
</evidence>
<dbReference type="EMBL" id="MEWR01000008">
    <property type="protein sequence ID" value="OGC82384.1"/>
    <property type="molecule type" value="Genomic_DNA"/>
</dbReference>
<dbReference type="Proteomes" id="UP000177614">
    <property type="component" value="Unassembled WGS sequence"/>
</dbReference>
<dbReference type="InterPro" id="IPR006171">
    <property type="entry name" value="TOPRIM_dom"/>
</dbReference>
<protein>
    <recommendedName>
        <fullName evidence="1">Toprim domain-containing protein</fullName>
    </recommendedName>
</protein>
<dbReference type="AlphaFoldDB" id="A0A1F4XLB7"/>
<evidence type="ECO:0000313" key="3">
    <source>
        <dbReference type="Proteomes" id="UP000177614"/>
    </source>
</evidence>
<name>A0A1F4XLB7_9BACT</name>
<dbReference type="InterPro" id="IPR050219">
    <property type="entry name" value="DnaG_primase"/>
</dbReference>
<dbReference type="Pfam" id="PF13155">
    <property type="entry name" value="Toprim_2"/>
    <property type="match status" value="1"/>
</dbReference>
<gene>
    <name evidence="2" type="ORF">A2V81_02570</name>
</gene>
<organism evidence="2 3">
    <name type="scientific">Candidatus Abawacabacteria bacterium RBG_16_42_10</name>
    <dbReference type="NCBI Taxonomy" id="1817814"/>
    <lineage>
        <taxon>Bacteria</taxon>
        <taxon>Candidatus Abawacaibacteriota</taxon>
    </lineage>
</organism>
<dbReference type="PROSITE" id="PS50880">
    <property type="entry name" value="TOPRIM"/>
    <property type="match status" value="1"/>
</dbReference>
<dbReference type="Gene3D" id="3.40.1360.10">
    <property type="match status" value="1"/>
</dbReference>
<dbReference type="GO" id="GO:0006269">
    <property type="term" value="P:DNA replication, synthesis of primer"/>
    <property type="evidence" value="ECO:0007669"/>
    <property type="project" value="TreeGrafter"/>
</dbReference>
<accession>A0A1F4XLB7</accession>
<dbReference type="SUPFAM" id="SSF56731">
    <property type="entry name" value="DNA primase core"/>
    <property type="match status" value="1"/>
</dbReference>
<dbReference type="CDD" id="cd03364">
    <property type="entry name" value="TOPRIM_DnaG_primases"/>
    <property type="match status" value="1"/>
</dbReference>
<dbReference type="GO" id="GO:0005737">
    <property type="term" value="C:cytoplasm"/>
    <property type="evidence" value="ECO:0007669"/>
    <property type="project" value="TreeGrafter"/>
</dbReference>
<evidence type="ECO:0000259" key="1">
    <source>
        <dbReference type="PROSITE" id="PS50880"/>
    </source>
</evidence>
<proteinExistence type="predicted"/>
<sequence>MNSPDSPVFHKSSFIYGLYQAKSTIKKASNVLVVEGQIDCLSCVQHGLLNTVAVSGTAFTSKHLDMLRRLTEKITFIFDGDQAGNNAALRIIPEVIAKDVAANFVVLPVDKDPDSLIRENSDQFAFLMNENSDWLDFIYRAFFTSGTIKEDGEAKRFLQMTIPLIKRMPHPIDQESMVKKIAKYLGKSEHLIYRTLEKTRISHEAAALVPERKKQDIILFTLAFLCHFPQFCDHLIDRNIQELLPEMYQDIYRIAYQYYSSPRASSDVSDLLRQFSDGFPQDDFSLLLLQIEEHYGEYTATRLVEEKEIILKRIKRELLKVQMVQVKEQLKIAKENNDKPKEKELLAKSIHLLQIQI</sequence>
<dbReference type="InterPro" id="IPR034151">
    <property type="entry name" value="TOPRIM_DnaG_bac"/>
</dbReference>
<comment type="caution">
    <text evidence="2">The sequence shown here is derived from an EMBL/GenBank/DDBJ whole genome shotgun (WGS) entry which is preliminary data.</text>
</comment>
<dbReference type="SMART" id="SM00493">
    <property type="entry name" value="TOPRIM"/>
    <property type="match status" value="1"/>
</dbReference>
<dbReference type="Gene3D" id="1.10.860.10">
    <property type="entry name" value="DNAb Helicase, Chain A"/>
    <property type="match status" value="1"/>
</dbReference>
<reference evidence="2 3" key="1">
    <citation type="journal article" date="2016" name="Nat. Commun.">
        <title>Thousands of microbial genomes shed light on interconnected biogeochemical processes in an aquifer system.</title>
        <authorList>
            <person name="Anantharaman K."/>
            <person name="Brown C.T."/>
            <person name="Hug L.A."/>
            <person name="Sharon I."/>
            <person name="Castelle C.J."/>
            <person name="Probst A.J."/>
            <person name="Thomas B.C."/>
            <person name="Singh A."/>
            <person name="Wilkins M.J."/>
            <person name="Karaoz U."/>
            <person name="Brodie E.L."/>
            <person name="Williams K.H."/>
            <person name="Hubbard S.S."/>
            <person name="Banfield J.F."/>
        </authorList>
    </citation>
    <scope>NUCLEOTIDE SEQUENCE [LARGE SCALE GENOMIC DNA]</scope>
</reference>
<dbReference type="PANTHER" id="PTHR30313:SF2">
    <property type="entry name" value="DNA PRIMASE"/>
    <property type="match status" value="1"/>
</dbReference>
<feature type="domain" description="Toprim" evidence="1">
    <location>
        <begin position="29"/>
        <end position="106"/>
    </location>
</feature>
<dbReference type="InterPro" id="IPR016136">
    <property type="entry name" value="DNA_helicase_N/primase_C"/>
</dbReference>